<accession>A0ABU4DJJ3</accession>
<dbReference type="EMBL" id="JAWLKI010000038">
    <property type="protein sequence ID" value="MDV6309893.1"/>
    <property type="molecule type" value="Genomic_DNA"/>
</dbReference>
<feature type="transmembrane region" description="Helical" evidence="1">
    <location>
        <begin position="37"/>
        <end position="56"/>
    </location>
</feature>
<dbReference type="Proteomes" id="UP001185779">
    <property type="component" value="Unassembled WGS sequence"/>
</dbReference>
<organism evidence="2 3">
    <name type="scientific">Gordonia amicalis</name>
    <dbReference type="NCBI Taxonomy" id="89053"/>
    <lineage>
        <taxon>Bacteria</taxon>
        <taxon>Bacillati</taxon>
        <taxon>Actinomycetota</taxon>
        <taxon>Actinomycetes</taxon>
        <taxon>Mycobacteriales</taxon>
        <taxon>Gordoniaceae</taxon>
        <taxon>Gordonia</taxon>
    </lineage>
</organism>
<keyword evidence="1" id="KW-0472">Membrane</keyword>
<evidence type="ECO:0000313" key="2">
    <source>
        <dbReference type="EMBL" id="MDV6309893.1"/>
    </source>
</evidence>
<keyword evidence="3" id="KW-1185">Reference proteome</keyword>
<sequence>MKFENAVIASMIVALAAIVVFLLVTRPAEFALSGFPWQGGVVMVLAVIGIAAATLWKNKDRR</sequence>
<name>A0ABU4DJJ3_9ACTN</name>
<evidence type="ECO:0000256" key="1">
    <source>
        <dbReference type="SAM" id="Phobius"/>
    </source>
</evidence>
<dbReference type="RefSeq" id="WP_317505604.1">
    <property type="nucleotide sequence ID" value="NZ_JAWLKI010000038.1"/>
</dbReference>
<protein>
    <submittedName>
        <fullName evidence="2">Uncharacterized protein</fullName>
    </submittedName>
</protein>
<comment type="caution">
    <text evidence="2">The sequence shown here is derived from an EMBL/GenBank/DDBJ whole genome shotgun (WGS) entry which is preliminary data.</text>
</comment>
<keyword evidence="1" id="KW-0812">Transmembrane</keyword>
<keyword evidence="1" id="KW-1133">Transmembrane helix</keyword>
<gene>
    <name evidence="2" type="ORF">R3P94_21740</name>
</gene>
<proteinExistence type="predicted"/>
<evidence type="ECO:0000313" key="3">
    <source>
        <dbReference type="Proteomes" id="UP001185779"/>
    </source>
</evidence>
<reference evidence="2 3" key="1">
    <citation type="submission" date="2023-10" db="EMBL/GenBank/DDBJ databases">
        <title>Development of a sustainable strategy for remediation of hydrocarbon-contaminated territories based on the waste exchange concept.</title>
        <authorList>
            <person name="Krivoruchko A."/>
        </authorList>
    </citation>
    <scope>NUCLEOTIDE SEQUENCE [LARGE SCALE GENOMIC DNA]</scope>
    <source>
        <strain evidence="2 3">IEGM 1266</strain>
    </source>
</reference>